<sequence length="142" mass="15156">MRRFAMPCLLLAALSACATPSPGPPRARPSGAPSVQGEACPTHKLRFSRETGCMNDGSVEFCLPTGDEALLARVKALAPSIEANPSRGRAGCDLPKETLYFIPTGETECEARHGALTPAAWTMVCDVAALPEVRKLVPTWYE</sequence>
<gene>
    <name evidence="2" type="ORF">FJV41_25700</name>
</gene>
<accession>A0A540WVW4</accession>
<feature type="signal peptide" evidence="1">
    <location>
        <begin position="1"/>
        <end position="18"/>
    </location>
</feature>
<keyword evidence="1" id="KW-0732">Signal</keyword>
<dbReference type="EMBL" id="VIFM01000113">
    <property type="protein sequence ID" value="TQF13070.1"/>
    <property type="molecule type" value="Genomic_DNA"/>
</dbReference>
<proteinExistence type="predicted"/>
<organism evidence="2 3">
    <name type="scientific">Myxococcus llanfairpwllgwyngyllgogerychwyrndrobwllllantysiliogogogochensis</name>
    <dbReference type="NCBI Taxonomy" id="2590453"/>
    <lineage>
        <taxon>Bacteria</taxon>
        <taxon>Pseudomonadati</taxon>
        <taxon>Myxococcota</taxon>
        <taxon>Myxococcia</taxon>
        <taxon>Myxococcales</taxon>
        <taxon>Cystobacterineae</taxon>
        <taxon>Myxococcaceae</taxon>
        <taxon>Myxococcus</taxon>
    </lineage>
</organism>
<dbReference type="OrthoDB" id="5382999at2"/>
<evidence type="ECO:0000256" key="1">
    <source>
        <dbReference type="SAM" id="SignalP"/>
    </source>
</evidence>
<dbReference type="Proteomes" id="UP000315369">
    <property type="component" value="Unassembled WGS sequence"/>
</dbReference>
<feature type="chain" id="PRO_5022089085" description="Lipoprotein" evidence="1">
    <location>
        <begin position="19"/>
        <end position="142"/>
    </location>
</feature>
<dbReference type="PROSITE" id="PS51257">
    <property type="entry name" value="PROKAR_LIPOPROTEIN"/>
    <property type="match status" value="1"/>
</dbReference>
<name>A0A540WVW4_9BACT</name>
<evidence type="ECO:0000313" key="3">
    <source>
        <dbReference type="Proteomes" id="UP000315369"/>
    </source>
</evidence>
<protein>
    <recommendedName>
        <fullName evidence="4">Lipoprotein</fullName>
    </recommendedName>
</protein>
<evidence type="ECO:0008006" key="4">
    <source>
        <dbReference type="Google" id="ProtNLM"/>
    </source>
</evidence>
<dbReference type="AlphaFoldDB" id="A0A540WVW4"/>
<keyword evidence="3" id="KW-1185">Reference proteome</keyword>
<reference evidence="2 3" key="1">
    <citation type="submission" date="2019-06" db="EMBL/GenBank/DDBJ databases">
        <authorList>
            <person name="Livingstone P."/>
            <person name="Whitworth D."/>
        </authorList>
    </citation>
    <scope>NUCLEOTIDE SEQUENCE [LARGE SCALE GENOMIC DNA]</scope>
    <source>
        <strain evidence="2 3">AM401</strain>
    </source>
</reference>
<comment type="caution">
    <text evidence="2">The sequence shown here is derived from an EMBL/GenBank/DDBJ whole genome shotgun (WGS) entry which is preliminary data.</text>
</comment>
<evidence type="ECO:0000313" key="2">
    <source>
        <dbReference type="EMBL" id="TQF13070.1"/>
    </source>
</evidence>